<proteinExistence type="inferred from homology"/>
<dbReference type="EMBL" id="CP034412">
    <property type="protein sequence ID" value="QCY48511.1"/>
    <property type="molecule type" value="Genomic_DNA"/>
</dbReference>
<accession>A0A5B7WWS6</accession>
<dbReference type="Proteomes" id="UP000307000">
    <property type="component" value="Chromosome"/>
</dbReference>
<name>A0A5B7WWS6_9MICC</name>
<keyword evidence="4" id="KW-1185">Reference proteome</keyword>
<dbReference type="Gene3D" id="3.60.110.10">
    <property type="entry name" value="Carbon-nitrogen hydrolase"/>
    <property type="match status" value="1"/>
</dbReference>
<sequence>MKIAMAQVLSTANPQQNLQIIRETASRAAQEGARIVVFPEAMHIAMGNDLLEAAEPLDGPWANGVRQIAEELGVLILAGMFTPGVGNRVRNTLLITGAGVDTAYDKLHLFDAFGFLESDSVTPGEQPVQFELDGLTFGVATCYDLRFPRLFTHHAQQGAVATLVSASWGAGPGKAEQWSTLARARALDTTTFILAVDQADPQSAGIAVSGAAPRGVGRSVAVDPLGRVLAEAAEAIELLLVEVDPALIDQARTALPVLENARQI</sequence>
<evidence type="ECO:0000313" key="3">
    <source>
        <dbReference type="EMBL" id="QCY48511.1"/>
    </source>
</evidence>
<organism evidence="3 4">
    <name type="scientific">Glutamicibacter creatinolyticus</name>
    <dbReference type="NCBI Taxonomy" id="162496"/>
    <lineage>
        <taxon>Bacteria</taxon>
        <taxon>Bacillati</taxon>
        <taxon>Actinomycetota</taxon>
        <taxon>Actinomycetes</taxon>
        <taxon>Micrococcales</taxon>
        <taxon>Micrococcaceae</taxon>
        <taxon>Glutamicibacter</taxon>
    </lineage>
</organism>
<reference evidence="3 4" key="1">
    <citation type="submission" date="2018-12" db="EMBL/GenBank/DDBJ databases">
        <title>Complete Genome Sequence of Glutamicibacter creatinolyticus strain LGCM259,isolated from an abscess of a 12-year-old mare in Italy.</title>
        <authorList>
            <person name="Santos R.G."/>
            <person name="Silva A.L."/>
            <person name="Seyffert N."/>
            <person name="Castro T.L.P."/>
            <person name="Attili A.R."/>
            <person name="Rifici C."/>
            <person name="Mazzullo G."/>
            <person name="Brenig B."/>
            <person name="Venanzi F."/>
            <person name="Azevedo V."/>
        </authorList>
    </citation>
    <scope>NUCLEOTIDE SEQUENCE [LARGE SCALE GENOMIC DNA]</scope>
    <source>
        <strain evidence="3 4">LGCM 259</strain>
    </source>
</reference>
<dbReference type="RefSeq" id="WP_138176204.1">
    <property type="nucleotide sequence ID" value="NZ_BAAAGL010000001.1"/>
</dbReference>
<gene>
    <name evidence="3" type="ORF">GcLGCM259_2804</name>
</gene>
<dbReference type="AlphaFoldDB" id="A0A5B7WWS6"/>
<evidence type="ECO:0000313" key="4">
    <source>
        <dbReference type="Proteomes" id="UP000307000"/>
    </source>
</evidence>
<dbReference type="InterPro" id="IPR036526">
    <property type="entry name" value="C-N_Hydrolase_sf"/>
</dbReference>
<dbReference type="CDD" id="cd07581">
    <property type="entry name" value="nitrilase_3"/>
    <property type="match status" value="1"/>
</dbReference>
<dbReference type="PROSITE" id="PS01227">
    <property type="entry name" value="UPF0012"/>
    <property type="match status" value="1"/>
</dbReference>
<evidence type="ECO:0000256" key="1">
    <source>
        <dbReference type="ARBA" id="ARBA00010613"/>
    </source>
</evidence>
<protein>
    <submittedName>
        <fullName evidence="3">Carbon-nitrogen hydrolase family protein</fullName>
    </submittedName>
</protein>
<dbReference type="PROSITE" id="PS50263">
    <property type="entry name" value="CN_HYDROLASE"/>
    <property type="match status" value="1"/>
</dbReference>
<keyword evidence="3" id="KW-0378">Hydrolase</keyword>
<dbReference type="PANTHER" id="PTHR23088:SF27">
    <property type="entry name" value="DEAMINATED GLUTATHIONE AMIDASE"/>
    <property type="match status" value="1"/>
</dbReference>
<dbReference type="KEGG" id="gcr:GcLGCM259_2804"/>
<dbReference type="GO" id="GO:0016787">
    <property type="term" value="F:hydrolase activity"/>
    <property type="evidence" value="ECO:0007669"/>
    <property type="project" value="UniProtKB-KW"/>
</dbReference>
<comment type="similarity">
    <text evidence="1">Belongs to the carbon-nitrogen hydrolase superfamily. NIT1/NIT2 family.</text>
</comment>
<feature type="domain" description="CN hydrolase" evidence="2">
    <location>
        <begin position="1"/>
        <end position="245"/>
    </location>
</feature>
<dbReference type="PANTHER" id="PTHR23088">
    <property type="entry name" value="NITRILASE-RELATED"/>
    <property type="match status" value="1"/>
</dbReference>
<dbReference type="Pfam" id="PF00795">
    <property type="entry name" value="CN_hydrolase"/>
    <property type="match status" value="1"/>
</dbReference>
<dbReference type="SUPFAM" id="SSF56317">
    <property type="entry name" value="Carbon-nitrogen hydrolase"/>
    <property type="match status" value="1"/>
</dbReference>
<dbReference type="InterPro" id="IPR003010">
    <property type="entry name" value="C-N_Hydrolase"/>
</dbReference>
<dbReference type="InterPro" id="IPR001110">
    <property type="entry name" value="UPF0012_CS"/>
</dbReference>
<evidence type="ECO:0000259" key="2">
    <source>
        <dbReference type="PROSITE" id="PS50263"/>
    </source>
</evidence>